<keyword evidence="2" id="KW-1185">Reference proteome</keyword>
<dbReference type="Proteomes" id="UP000595814">
    <property type="component" value="Chromosome"/>
</dbReference>
<organism evidence="1 2">
    <name type="scientific">Miniphocaeibacter halophilus</name>
    <dbReference type="NCBI Taxonomy" id="2931922"/>
    <lineage>
        <taxon>Bacteria</taxon>
        <taxon>Bacillati</taxon>
        <taxon>Bacillota</taxon>
        <taxon>Tissierellia</taxon>
        <taxon>Tissierellales</taxon>
        <taxon>Peptoniphilaceae</taxon>
        <taxon>Miniphocaeibacter</taxon>
    </lineage>
</organism>
<dbReference type="EMBL" id="CP066744">
    <property type="protein sequence ID" value="QQK08807.1"/>
    <property type="molecule type" value="Genomic_DNA"/>
</dbReference>
<protein>
    <submittedName>
        <fullName evidence="1">Uncharacterized protein</fullName>
    </submittedName>
</protein>
<gene>
    <name evidence="1" type="ORF">JFY71_04545</name>
</gene>
<sequence>MEKGVGKYKITCKTKLIGEDLVIFIQGGEKHHIGAISVGLPRESLNKKGAISSDATTVAIPYHKEDMIAREWAKNTSKIINRVTVAIVGIHIDDATSKDIEILMDNNNKLLDEFIKLIKDKINKA</sequence>
<name>A0AC61MTG6_9FIRM</name>
<accession>A0AC61MTG6</accession>
<evidence type="ECO:0000313" key="2">
    <source>
        <dbReference type="Proteomes" id="UP000595814"/>
    </source>
</evidence>
<proteinExistence type="predicted"/>
<reference evidence="1 2" key="1">
    <citation type="journal article" date="2022" name="Int. J. Syst. Evol. Microbiol.">
        <title>Miniphocaeibacter halophilus sp. nov., an ammonium-tolerant acetate-producing bacterium isolated from a biogas system.</title>
        <authorList>
            <person name="Schnurer A."/>
            <person name="Singh A."/>
            <person name="Bi S."/>
            <person name="Qiao W."/>
            <person name="Westerholm M."/>
        </authorList>
    </citation>
    <scope>NUCLEOTIDE SEQUENCE [LARGE SCALE GENOMIC DNA]</scope>
    <source>
        <strain evidence="1 2">AMB_01</strain>
    </source>
</reference>
<evidence type="ECO:0000313" key="1">
    <source>
        <dbReference type="EMBL" id="QQK08807.1"/>
    </source>
</evidence>